<name>A0A1Q3BCW6_CEPFO</name>
<dbReference type="OrthoDB" id="1929285at2759"/>
<dbReference type="SUPFAM" id="SSF53098">
    <property type="entry name" value="Ribonuclease H-like"/>
    <property type="match status" value="1"/>
</dbReference>
<dbReference type="AlphaFoldDB" id="A0A1Q3BCW6"/>
<dbReference type="FunCoup" id="A0A1Q3BCW6">
    <property type="interactions" value="1406"/>
</dbReference>
<evidence type="ECO:0000313" key="4">
    <source>
        <dbReference type="Proteomes" id="UP000187406"/>
    </source>
</evidence>
<proteinExistence type="predicted"/>
<dbReference type="Pfam" id="PF14291">
    <property type="entry name" value="DUF4371"/>
    <property type="match status" value="1"/>
</dbReference>
<dbReference type="InParanoid" id="A0A1Q3BCW6"/>
<accession>A0A1Q3BCW6</accession>
<sequence>EFDLEDIISDPGLRPKISHYDVNIRDQIRRTYWLKGPCQPRNHTFPFREFGKESRRFVESWFNLHDTWLEYSIAKDAAFCLCCYIFKPDHGDQGGGDAFVTEGFTNWRKRERLQVHVGAHDSAHNIALGKCLALMNEKSHFAVALSKQTNEAQIEYRTRLTASIDVIRLLLRQGLPFRGHDESEKSKNQGNFLEFLEFLSDHNESIQKVVLTNAPENLKLTSPQIQKDIFSAIASEIRETIISEIGDGLFSILIDESRDVSVKEQMAIVLRYVDDKGCVIERFLAIVHVLDTTASSLKTAIDMLFSTHGLSISRIRGQGYDGASNMQGEFNGLKSLIIKENKAAFYVHCFAHQLQLTLVAVAKNDVQVALLFNLVASLSNIVGASCKRRDILREKEAARLTKALGSGEVTSGQGLNQETSLKRVGETRWGSHYGALMNLILMFSSVIDVLEIVRTDGSSLEQRAEASAILTFVQTFEFAFNLNLMKTILGMTNDLSQALQKKDQNIINAMHLVRVSKQQLQMLRDGGWEDLLKEVSSFCEKNNIEILNMDEKFVAPGRSRRNVEETTNLHHFRVEVFYSVIDLQIRELNDRFNEVNTELLICMACLDPSNAFSAFDKQKLIRLAKFYPSNFSPVELMVLESQLGTYILDVRSRAELSNVMGIGELAIKLVKLKMDDTYPLVYLLVKLALLLPVATATVERAFSSMKIMKTRLRNRMGDEWMNDSLVAYIERGILKTIDNDTIMNRFQNMKTRR</sequence>
<keyword evidence="1" id="KW-0472">Membrane</keyword>
<dbReference type="SMART" id="SM00597">
    <property type="entry name" value="ZnF_TTF"/>
    <property type="match status" value="1"/>
</dbReference>
<comment type="caution">
    <text evidence="3">The sequence shown here is derived from an EMBL/GenBank/DDBJ whole genome shotgun (WGS) entry which is preliminary data.</text>
</comment>
<dbReference type="InterPro" id="IPR055298">
    <property type="entry name" value="AtLOH3-like"/>
</dbReference>
<feature type="non-terminal residue" evidence="3">
    <location>
        <position position="1"/>
    </location>
</feature>
<dbReference type="Proteomes" id="UP000187406">
    <property type="component" value="Unassembled WGS sequence"/>
</dbReference>
<feature type="domain" description="TTF-type" evidence="2">
    <location>
        <begin position="53"/>
        <end position="147"/>
    </location>
</feature>
<dbReference type="PANTHER" id="PTHR11697">
    <property type="entry name" value="GENERAL TRANSCRIPTION FACTOR 2-RELATED ZINC FINGER PROTEIN"/>
    <property type="match status" value="1"/>
</dbReference>
<keyword evidence="1" id="KW-0812">Transmembrane</keyword>
<dbReference type="Pfam" id="PF05699">
    <property type="entry name" value="Dimer_Tnp_hAT"/>
    <property type="match status" value="1"/>
</dbReference>
<keyword evidence="4" id="KW-1185">Reference proteome</keyword>
<dbReference type="EMBL" id="BDDD01000430">
    <property type="protein sequence ID" value="GAV65735.1"/>
    <property type="molecule type" value="Genomic_DNA"/>
</dbReference>
<gene>
    <name evidence="3" type="ORF">CFOL_v3_09249</name>
</gene>
<dbReference type="InterPro" id="IPR025398">
    <property type="entry name" value="DUF4371"/>
</dbReference>
<dbReference type="GO" id="GO:0046983">
    <property type="term" value="F:protein dimerization activity"/>
    <property type="evidence" value="ECO:0007669"/>
    <property type="project" value="InterPro"/>
</dbReference>
<feature type="non-terminal residue" evidence="3">
    <location>
        <position position="753"/>
    </location>
</feature>
<evidence type="ECO:0000259" key="2">
    <source>
        <dbReference type="SMART" id="SM00597"/>
    </source>
</evidence>
<keyword evidence="1" id="KW-1133">Transmembrane helix</keyword>
<evidence type="ECO:0000313" key="3">
    <source>
        <dbReference type="EMBL" id="GAV65735.1"/>
    </source>
</evidence>
<organism evidence="3 4">
    <name type="scientific">Cephalotus follicularis</name>
    <name type="common">Albany pitcher plant</name>
    <dbReference type="NCBI Taxonomy" id="3775"/>
    <lineage>
        <taxon>Eukaryota</taxon>
        <taxon>Viridiplantae</taxon>
        <taxon>Streptophyta</taxon>
        <taxon>Embryophyta</taxon>
        <taxon>Tracheophyta</taxon>
        <taxon>Spermatophyta</taxon>
        <taxon>Magnoliopsida</taxon>
        <taxon>eudicotyledons</taxon>
        <taxon>Gunneridae</taxon>
        <taxon>Pentapetalae</taxon>
        <taxon>rosids</taxon>
        <taxon>fabids</taxon>
        <taxon>Oxalidales</taxon>
        <taxon>Cephalotaceae</taxon>
        <taxon>Cephalotus</taxon>
    </lineage>
</organism>
<dbReference type="PANTHER" id="PTHR11697:SF230">
    <property type="entry name" value="ZINC FINGER, MYM DOMAIN CONTAINING 1"/>
    <property type="match status" value="1"/>
</dbReference>
<dbReference type="InterPro" id="IPR012337">
    <property type="entry name" value="RNaseH-like_sf"/>
</dbReference>
<dbReference type="STRING" id="3775.A0A1Q3BCW6"/>
<dbReference type="InterPro" id="IPR006580">
    <property type="entry name" value="Znf_TTF"/>
</dbReference>
<reference evidence="4" key="1">
    <citation type="submission" date="2016-04" db="EMBL/GenBank/DDBJ databases">
        <title>Cephalotus genome sequencing.</title>
        <authorList>
            <person name="Fukushima K."/>
            <person name="Hasebe M."/>
            <person name="Fang X."/>
        </authorList>
    </citation>
    <scope>NUCLEOTIDE SEQUENCE [LARGE SCALE GENOMIC DNA]</scope>
    <source>
        <strain evidence="4">cv. St1</strain>
    </source>
</reference>
<feature type="transmembrane region" description="Helical" evidence="1">
    <location>
        <begin position="680"/>
        <end position="702"/>
    </location>
</feature>
<dbReference type="InterPro" id="IPR008906">
    <property type="entry name" value="HATC_C_dom"/>
</dbReference>
<evidence type="ECO:0000256" key="1">
    <source>
        <dbReference type="SAM" id="Phobius"/>
    </source>
</evidence>
<protein>
    <submittedName>
        <fullName evidence="3">Dimer_Tnp_hAT domain-containing protein/DUF4371 domain-containing protein</fullName>
    </submittedName>
</protein>